<dbReference type="EMBL" id="JACVVX010000003">
    <property type="protein sequence ID" value="MBD0415384.1"/>
    <property type="molecule type" value="Genomic_DNA"/>
</dbReference>
<keyword evidence="3" id="KW-1185">Reference proteome</keyword>
<dbReference type="InterPro" id="IPR008893">
    <property type="entry name" value="WGR_domain"/>
</dbReference>
<dbReference type="Gene3D" id="2.20.140.10">
    <property type="entry name" value="WGR domain"/>
    <property type="match status" value="1"/>
</dbReference>
<evidence type="ECO:0000259" key="1">
    <source>
        <dbReference type="PROSITE" id="PS51977"/>
    </source>
</evidence>
<sequence>MAIDKTEPLHFRRIDPARNMARFYSLSLQPTLFGEVSLVRNWGRIGTDGRGMIETFSALAEAETARRRLERVKRRKGYRETE</sequence>
<dbReference type="Proteomes" id="UP000643405">
    <property type="component" value="Unassembled WGS sequence"/>
</dbReference>
<dbReference type="InterPro" id="IPR036930">
    <property type="entry name" value="WGR_dom_sf"/>
</dbReference>
<feature type="domain" description="WGR" evidence="1">
    <location>
        <begin position="1"/>
        <end position="82"/>
    </location>
</feature>
<dbReference type="Pfam" id="PF05406">
    <property type="entry name" value="WGR"/>
    <property type="match status" value="1"/>
</dbReference>
<evidence type="ECO:0000313" key="3">
    <source>
        <dbReference type="Proteomes" id="UP000643405"/>
    </source>
</evidence>
<dbReference type="SUPFAM" id="SSF142921">
    <property type="entry name" value="WGR domain-like"/>
    <property type="match status" value="1"/>
</dbReference>
<name>A0A8J6PI78_9HYPH</name>
<comment type="caution">
    <text evidence="2">The sequence shown here is derived from an EMBL/GenBank/DDBJ whole genome shotgun (WGS) entry which is preliminary data.</text>
</comment>
<organism evidence="2 3">
    <name type="scientific">Oryzicola mucosus</name>
    <dbReference type="NCBI Taxonomy" id="2767425"/>
    <lineage>
        <taxon>Bacteria</taxon>
        <taxon>Pseudomonadati</taxon>
        <taxon>Pseudomonadota</taxon>
        <taxon>Alphaproteobacteria</taxon>
        <taxon>Hyphomicrobiales</taxon>
        <taxon>Phyllobacteriaceae</taxon>
        <taxon>Oryzicola</taxon>
    </lineage>
</organism>
<evidence type="ECO:0000313" key="2">
    <source>
        <dbReference type="EMBL" id="MBD0415384.1"/>
    </source>
</evidence>
<proteinExistence type="predicted"/>
<dbReference type="SMART" id="SM00773">
    <property type="entry name" value="WGR"/>
    <property type="match status" value="1"/>
</dbReference>
<dbReference type="RefSeq" id="WP_188164808.1">
    <property type="nucleotide sequence ID" value="NZ_JACVVX010000003.1"/>
</dbReference>
<gene>
    <name evidence="2" type="ORF">ICI42_12015</name>
</gene>
<dbReference type="CDD" id="cd07996">
    <property type="entry name" value="WGR_MMR_like"/>
    <property type="match status" value="1"/>
</dbReference>
<accession>A0A8J6PI78</accession>
<dbReference type="InterPro" id="IPR049809">
    <property type="entry name" value="YehF/YfeS-like_WGR"/>
</dbReference>
<protein>
    <submittedName>
        <fullName evidence="2">WGR domain-containing protein</fullName>
    </submittedName>
</protein>
<dbReference type="AlphaFoldDB" id="A0A8J6PI78"/>
<reference evidence="2" key="1">
    <citation type="submission" date="2020-09" db="EMBL/GenBank/DDBJ databases">
        <title>Genome seq and assembly of Tianweitania sp.</title>
        <authorList>
            <person name="Chhetri G."/>
        </authorList>
    </citation>
    <scope>NUCLEOTIDE SEQUENCE</scope>
    <source>
        <strain evidence="2">Rool2</strain>
    </source>
</reference>
<dbReference type="PROSITE" id="PS51977">
    <property type="entry name" value="WGR"/>
    <property type="match status" value="1"/>
</dbReference>